<evidence type="ECO:0000313" key="3">
    <source>
        <dbReference type="EMBL" id="SFD37999.1"/>
    </source>
</evidence>
<dbReference type="Proteomes" id="UP000199672">
    <property type="component" value="Unassembled WGS sequence"/>
</dbReference>
<dbReference type="AlphaFoldDB" id="A0A1I1RUK3"/>
<sequence>MSSVEKSDLLKNVGKRIQNLRLSKGLSQVDLVGKIEGNIDTTNISRIESGRTNPTIYTLYRISKALEISLEELLKTEEHDK</sequence>
<dbReference type="PANTHER" id="PTHR46558:SF4">
    <property type="entry name" value="DNA-BIDING PHAGE PROTEIN"/>
    <property type="match status" value="1"/>
</dbReference>
<dbReference type="PROSITE" id="PS50943">
    <property type="entry name" value="HTH_CROC1"/>
    <property type="match status" value="1"/>
</dbReference>
<dbReference type="PANTHER" id="PTHR46558">
    <property type="entry name" value="TRACRIPTIONAL REGULATORY PROTEIN-RELATED-RELATED"/>
    <property type="match status" value="1"/>
</dbReference>
<organism evidence="3 4">
    <name type="scientific">Flavobacterium phragmitis</name>
    <dbReference type="NCBI Taxonomy" id="739143"/>
    <lineage>
        <taxon>Bacteria</taxon>
        <taxon>Pseudomonadati</taxon>
        <taxon>Bacteroidota</taxon>
        <taxon>Flavobacteriia</taxon>
        <taxon>Flavobacteriales</taxon>
        <taxon>Flavobacteriaceae</taxon>
        <taxon>Flavobacterium</taxon>
    </lineage>
</organism>
<dbReference type="InterPro" id="IPR010982">
    <property type="entry name" value="Lambda_DNA-bd_dom_sf"/>
</dbReference>
<name>A0A1I1RUK3_9FLAO</name>
<dbReference type="STRING" id="739143.SAMN05216297_107167"/>
<evidence type="ECO:0000256" key="1">
    <source>
        <dbReference type="ARBA" id="ARBA00023125"/>
    </source>
</evidence>
<reference evidence="4" key="1">
    <citation type="submission" date="2016-10" db="EMBL/GenBank/DDBJ databases">
        <authorList>
            <person name="Varghese N."/>
            <person name="Submissions S."/>
        </authorList>
    </citation>
    <scope>NUCLEOTIDE SEQUENCE [LARGE SCALE GENOMIC DNA]</scope>
    <source>
        <strain evidence="4">CGMCC 1.10370</strain>
    </source>
</reference>
<evidence type="ECO:0000259" key="2">
    <source>
        <dbReference type="PROSITE" id="PS50943"/>
    </source>
</evidence>
<accession>A0A1I1RUK3</accession>
<dbReference type="Pfam" id="PF01381">
    <property type="entry name" value="HTH_3"/>
    <property type="match status" value="1"/>
</dbReference>
<dbReference type="SUPFAM" id="SSF47413">
    <property type="entry name" value="lambda repressor-like DNA-binding domains"/>
    <property type="match status" value="1"/>
</dbReference>
<keyword evidence="1" id="KW-0238">DNA-binding</keyword>
<dbReference type="GO" id="GO:0003677">
    <property type="term" value="F:DNA binding"/>
    <property type="evidence" value="ECO:0007669"/>
    <property type="project" value="UniProtKB-KW"/>
</dbReference>
<gene>
    <name evidence="3" type="ORF">SAMN05216297_107167</name>
</gene>
<protein>
    <submittedName>
        <fullName evidence="3">Helix-turn-helix domain-containing protein</fullName>
    </submittedName>
</protein>
<dbReference type="EMBL" id="FOMH01000007">
    <property type="protein sequence ID" value="SFD37999.1"/>
    <property type="molecule type" value="Genomic_DNA"/>
</dbReference>
<proteinExistence type="predicted"/>
<dbReference type="SMART" id="SM00530">
    <property type="entry name" value="HTH_XRE"/>
    <property type="match status" value="1"/>
</dbReference>
<feature type="domain" description="HTH cro/C1-type" evidence="2">
    <location>
        <begin position="17"/>
        <end position="73"/>
    </location>
</feature>
<dbReference type="Gene3D" id="1.10.260.40">
    <property type="entry name" value="lambda repressor-like DNA-binding domains"/>
    <property type="match status" value="1"/>
</dbReference>
<evidence type="ECO:0000313" key="4">
    <source>
        <dbReference type="Proteomes" id="UP000199672"/>
    </source>
</evidence>
<dbReference type="InterPro" id="IPR001387">
    <property type="entry name" value="Cro/C1-type_HTH"/>
</dbReference>
<dbReference type="CDD" id="cd00093">
    <property type="entry name" value="HTH_XRE"/>
    <property type="match status" value="1"/>
</dbReference>
<keyword evidence="4" id="KW-1185">Reference proteome</keyword>